<accession>A0A0S4JP05</accession>
<dbReference type="VEuPathDB" id="TriTrypDB:BSAL_41750"/>
<feature type="signal peptide" evidence="1">
    <location>
        <begin position="1"/>
        <end position="18"/>
    </location>
</feature>
<proteinExistence type="predicted"/>
<organism evidence="2 3">
    <name type="scientific">Bodo saltans</name>
    <name type="common">Flagellated protozoan</name>
    <dbReference type="NCBI Taxonomy" id="75058"/>
    <lineage>
        <taxon>Eukaryota</taxon>
        <taxon>Discoba</taxon>
        <taxon>Euglenozoa</taxon>
        <taxon>Kinetoplastea</taxon>
        <taxon>Metakinetoplastina</taxon>
        <taxon>Eubodonida</taxon>
        <taxon>Bodonidae</taxon>
        <taxon>Bodo</taxon>
    </lineage>
</organism>
<dbReference type="EMBL" id="CYKH01002137">
    <property type="protein sequence ID" value="CUG93282.1"/>
    <property type="molecule type" value="Genomic_DNA"/>
</dbReference>
<gene>
    <name evidence="2" type="ORF">BSAL_41750</name>
</gene>
<reference evidence="3" key="1">
    <citation type="submission" date="2015-09" db="EMBL/GenBank/DDBJ databases">
        <authorList>
            <consortium name="Pathogen Informatics"/>
        </authorList>
    </citation>
    <scope>NUCLEOTIDE SEQUENCE [LARGE SCALE GENOMIC DNA]</scope>
    <source>
        <strain evidence="3">Lake Konstanz</strain>
    </source>
</reference>
<evidence type="ECO:0000256" key="1">
    <source>
        <dbReference type="SAM" id="SignalP"/>
    </source>
</evidence>
<evidence type="ECO:0000313" key="3">
    <source>
        <dbReference type="Proteomes" id="UP000051952"/>
    </source>
</evidence>
<keyword evidence="1" id="KW-0732">Signal</keyword>
<evidence type="ECO:0000313" key="2">
    <source>
        <dbReference type="EMBL" id="CUG93282.1"/>
    </source>
</evidence>
<feature type="chain" id="PRO_5006622526" description="Membrane-associated protein" evidence="1">
    <location>
        <begin position="19"/>
        <end position="53"/>
    </location>
</feature>
<protein>
    <recommendedName>
        <fullName evidence="4">Membrane-associated protein</fullName>
    </recommendedName>
</protein>
<keyword evidence="3" id="KW-1185">Reference proteome</keyword>
<sequence length="53" mass="5856">MKVQGISALSCRFLIALASTRVHNSCFICACSAKKKYPQMRFLSLWAANCSLS</sequence>
<evidence type="ECO:0008006" key="4">
    <source>
        <dbReference type="Google" id="ProtNLM"/>
    </source>
</evidence>
<dbReference type="AlphaFoldDB" id="A0A0S4JP05"/>
<name>A0A0S4JP05_BODSA</name>
<dbReference type="Proteomes" id="UP000051952">
    <property type="component" value="Unassembled WGS sequence"/>
</dbReference>